<dbReference type="EMBL" id="LAZR01041690">
    <property type="protein sequence ID" value="KKL11353.1"/>
    <property type="molecule type" value="Genomic_DNA"/>
</dbReference>
<protein>
    <submittedName>
        <fullName evidence="1">Uncharacterized protein</fullName>
    </submittedName>
</protein>
<name>A0A0F9DH81_9ZZZZ</name>
<reference evidence="1" key="1">
    <citation type="journal article" date="2015" name="Nature">
        <title>Complex archaea that bridge the gap between prokaryotes and eukaryotes.</title>
        <authorList>
            <person name="Spang A."/>
            <person name="Saw J.H."/>
            <person name="Jorgensen S.L."/>
            <person name="Zaremba-Niedzwiedzka K."/>
            <person name="Martijn J."/>
            <person name="Lind A.E."/>
            <person name="van Eijk R."/>
            <person name="Schleper C."/>
            <person name="Guy L."/>
            <person name="Ettema T.J."/>
        </authorList>
    </citation>
    <scope>NUCLEOTIDE SEQUENCE</scope>
</reference>
<sequence>GGCRAVGPPLGLRESCESEEAKVKRVDVDIG</sequence>
<comment type="caution">
    <text evidence="1">The sequence shown here is derived from an EMBL/GenBank/DDBJ whole genome shotgun (WGS) entry which is preliminary data.</text>
</comment>
<accession>A0A0F9DH81</accession>
<organism evidence="1">
    <name type="scientific">marine sediment metagenome</name>
    <dbReference type="NCBI Taxonomy" id="412755"/>
    <lineage>
        <taxon>unclassified sequences</taxon>
        <taxon>metagenomes</taxon>
        <taxon>ecological metagenomes</taxon>
    </lineage>
</organism>
<evidence type="ECO:0000313" key="1">
    <source>
        <dbReference type="EMBL" id="KKL11353.1"/>
    </source>
</evidence>
<gene>
    <name evidence="1" type="ORF">LCGC14_2546650</name>
</gene>
<dbReference type="AlphaFoldDB" id="A0A0F9DH81"/>
<proteinExistence type="predicted"/>
<feature type="non-terminal residue" evidence="1">
    <location>
        <position position="1"/>
    </location>
</feature>